<organism evidence="3 4">
    <name type="scientific">Antrihabitans cavernicola</name>
    <dbReference type="NCBI Taxonomy" id="2495913"/>
    <lineage>
        <taxon>Bacteria</taxon>
        <taxon>Bacillati</taxon>
        <taxon>Actinomycetota</taxon>
        <taxon>Actinomycetes</taxon>
        <taxon>Mycobacteriales</taxon>
        <taxon>Nocardiaceae</taxon>
        <taxon>Antrihabitans</taxon>
    </lineage>
</organism>
<dbReference type="SUPFAM" id="SSF54909">
    <property type="entry name" value="Dimeric alpha+beta barrel"/>
    <property type="match status" value="1"/>
</dbReference>
<sequence length="117" mass="12988">MKYMILIYGNRESWSAMDADSFRKLMSAHEALRAELEASGEFVDTNELPIDGAKIVRNKGGVAEVTDGPFVEVKEIVAGYYIVECPSMDRATEIAGKLSEAEFGLVEVRRMTSQPDH</sequence>
<keyword evidence="4" id="KW-1185">Reference proteome</keyword>
<evidence type="ECO:0000256" key="1">
    <source>
        <dbReference type="ARBA" id="ARBA00007689"/>
    </source>
</evidence>
<reference evidence="3 4" key="1">
    <citation type="submission" date="2019-07" db="EMBL/GenBank/DDBJ databases">
        <title>Rhodococcus cavernicolus sp. nov., isolated from a cave.</title>
        <authorList>
            <person name="Lee S.D."/>
        </authorList>
    </citation>
    <scope>NUCLEOTIDE SEQUENCE [LARGE SCALE GENOMIC DNA]</scope>
    <source>
        <strain evidence="3 4">C1-24</strain>
    </source>
</reference>
<dbReference type="Gene3D" id="3.30.70.1060">
    <property type="entry name" value="Dimeric alpha+beta barrel"/>
    <property type="match status" value="1"/>
</dbReference>
<dbReference type="Proteomes" id="UP000322244">
    <property type="component" value="Unassembled WGS sequence"/>
</dbReference>
<dbReference type="EMBL" id="VLNY01000003">
    <property type="protein sequence ID" value="KAA0023386.1"/>
    <property type="molecule type" value="Genomic_DNA"/>
</dbReference>
<dbReference type="OrthoDB" id="668782at2"/>
<name>A0A5A7SBU7_9NOCA</name>
<dbReference type="PANTHER" id="PTHR35174">
    <property type="entry name" value="BLL7171 PROTEIN-RELATED"/>
    <property type="match status" value="1"/>
</dbReference>
<comment type="similarity">
    <text evidence="1">Belongs to the YciI family.</text>
</comment>
<evidence type="ECO:0000313" key="4">
    <source>
        <dbReference type="Proteomes" id="UP000322244"/>
    </source>
</evidence>
<protein>
    <recommendedName>
        <fullName evidence="2">YCII-related domain-containing protein</fullName>
    </recommendedName>
</protein>
<comment type="caution">
    <text evidence="3">The sequence shown here is derived from an EMBL/GenBank/DDBJ whole genome shotgun (WGS) entry which is preliminary data.</text>
</comment>
<dbReference type="PANTHER" id="PTHR35174:SF3">
    <property type="entry name" value="BLL7171 PROTEIN"/>
    <property type="match status" value="1"/>
</dbReference>
<dbReference type="InterPro" id="IPR005545">
    <property type="entry name" value="YCII"/>
</dbReference>
<feature type="domain" description="YCII-related" evidence="2">
    <location>
        <begin position="1"/>
        <end position="111"/>
    </location>
</feature>
<gene>
    <name evidence="3" type="ORF">FOY51_08225</name>
</gene>
<dbReference type="AlphaFoldDB" id="A0A5A7SBU7"/>
<accession>A0A5A7SBU7</accession>
<evidence type="ECO:0000313" key="3">
    <source>
        <dbReference type="EMBL" id="KAA0023386.1"/>
    </source>
</evidence>
<dbReference type="Pfam" id="PF03795">
    <property type="entry name" value="YCII"/>
    <property type="match status" value="1"/>
</dbReference>
<proteinExistence type="inferred from homology"/>
<dbReference type="InterPro" id="IPR011008">
    <property type="entry name" value="Dimeric_a/b-barrel"/>
</dbReference>
<evidence type="ECO:0000259" key="2">
    <source>
        <dbReference type="Pfam" id="PF03795"/>
    </source>
</evidence>